<dbReference type="InterPro" id="IPR000792">
    <property type="entry name" value="Tscrpt_reg_LuxR_C"/>
</dbReference>
<dbReference type="PROSITE" id="PS50043">
    <property type="entry name" value="HTH_LUXR_2"/>
    <property type="match status" value="1"/>
</dbReference>
<protein>
    <submittedName>
        <fullName evidence="6">ATP-, maltotriose-and DNA-dependent transcriptional regulator MalT</fullName>
    </submittedName>
</protein>
<dbReference type="InterPro" id="IPR011990">
    <property type="entry name" value="TPR-like_helical_dom_sf"/>
</dbReference>
<evidence type="ECO:0000256" key="3">
    <source>
        <dbReference type="ARBA" id="ARBA00023163"/>
    </source>
</evidence>
<dbReference type="InterPro" id="IPR059106">
    <property type="entry name" value="WHD_MalT"/>
</dbReference>
<dbReference type="EMBL" id="FOLB01000008">
    <property type="protein sequence ID" value="SFC57470.1"/>
    <property type="molecule type" value="Genomic_DNA"/>
</dbReference>
<evidence type="ECO:0000256" key="4">
    <source>
        <dbReference type="SAM" id="MobiDB-lite"/>
    </source>
</evidence>
<dbReference type="Pfam" id="PF00196">
    <property type="entry name" value="GerE"/>
    <property type="match status" value="1"/>
</dbReference>
<evidence type="ECO:0000313" key="7">
    <source>
        <dbReference type="Proteomes" id="UP000198832"/>
    </source>
</evidence>
<dbReference type="CDD" id="cd06170">
    <property type="entry name" value="LuxR_C_like"/>
    <property type="match status" value="1"/>
</dbReference>
<dbReference type="GO" id="GO:0003677">
    <property type="term" value="F:DNA binding"/>
    <property type="evidence" value="ECO:0007669"/>
    <property type="project" value="UniProtKB-KW"/>
</dbReference>
<keyword evidence="7" id="KW-1185">Reference proteome</keyword>
<dbReference type="PANTHER" id="PTHR44688:SF16">
    <property type="entry name" value="DNA-BINDING TRANSCRIPTIONAL ACTIVATOR DEVR_DOSR"/>
    <property type="match status" value="1"/>
</dbReference>
<dbReference type="SMART" id="SM00421">
    <property type="entry name" value="HTH_LUXR"/>
    <property type="match status" value="1"/>
</dbReference>
<evidence type="ECO:0000256" key="1">
    <source>
        <dbReference type="ARBA" id="ARBA00023015"/>
    </source>
</evidence>
<keyword evidence="1" id="KW-0805">Transcription regulation</keyword>
<keyword evidence="3" id="KW-0804">Transcription</keyword>
<feature type="domain" description="HTH luxR-type" evidence="5">
    <location>
        <begin position="822"/>
        <end position="887"/>
    </location>
</feature>
<dbReference type="PRINTS" id="PR00038">
    <property type="entry name" value="HTHLUXR"/>
</dbReference>
<organism evidence="6 7">
    <name type="scientific">Nocardioides terrae</name>
    <dbReference type="NCBI Taxonomy" id="574651"/>
    <lineage>
        <taxon>Bacteria</taxon>
        <taxon>Bacillati</taxon>
        <taxon>Actinomycetota</taxon>
        <taxon>Actinomycetes</taxon>
        <taxon>Propionibacteriales</taxon>
        <taxon>Nocardioidaceae</taxon>
        <taxon>Nocardioides</taxon>
    </lineage>
</organism>
<dbReference type="Gene3D" id="1.25.40.10">
    <property type="entry name" value="Tetratricopeptide repeat domain"/>
    <property type="match status" value="1"/>
</dbReference>
<feature type="compositionally biased region" description="Pro residues" evidence="4">
    <location>
        <begin position="1"/>
        <end position="12"/>
    </location>
</feature>
<accession>A0A1I1KJ68</accession>
<keyword evidence="2" id="KW-0238">DNA-binding</keyword>
<evidence type="ECO:0000259" key="5">
    <source>
        <dbReference type="PROSITE" id="PS50043"/>
    </source>
</evidence>
<name>A0A1I1KJ68_9ACTN</name>
<evidence type="ECO:0000256" key="2">
    <source>
        <dbReference type="ARBA" id="ARBA00023125"/>
    </source>
</evidence>
<reference evidence="6 7" key="1">
    <citation type="submission" date="2016-10" db="EMBL/GenBank/DDBJ databases">
        <authorList>
            <person name="de Groot N.N."/>
        </authorList>
    </citation>
    <scope>NUCLEOTIDE SEQUENCE [LARGE SCALE GENOMIC DNA]</scope>
    <source>
        <strain evidence="6 7">CGMCC 1.7056</strain>
    </source>
</reference>
<dbReference type="InterPro" id="IPR036388">
    <property type="entry name" value="WH-like_DNA-bd_sf"/>
</dbReference>
<dbReference type="STRING" id="574651.SAMN04487968_10850"/>
<dbReference type="SUPFAM" id="SSF48452">
    <property type="entry name" value="TPR-like"/>
    <property type="match status" value="1"/>
</dbReference>
<gene>
    <name evidence="6" type="ORF">SAMN04487968_10850</name>
</gene>
<dbReference type="Pfam" id="PF25873">
    <property type="entry name" value="WHD_MalT"/>
    <property type="match status" value="1"/>
</dbReference>
<dbReference type="OrthoDB" id="3174898at2"/>
<dbReference type="AlphaFoldDB" id="A0A1I1KJ68"/>
<feature type="region of interest" description="Disordered" evidence="4">
    <location>
        <begin position="1"/>
        <end position="24"/>
    </location>
</feature>
<sequence>MERPNESPPPPRTGRDGSSAEETGYADVPLLPRVYIPRPTLWDRLDEACLAPLTTLIAPAGAGKTLGVAGWLRSRAGPTPEPPGWIHADASCDPATIMGILDATVPRLLVVDDAHQLPAPTLRALEARLSDAPSSMRVLLVSRSTLSLSLLVPELLGQSTTLRGDLLRLSDAEAAIVAEAHAHTSDPTVIDAIVDQAHGWCAALVLTARAVGASPDHRTAVQRYASGGAAAPERVASEVFAALSPRQRHVLLCAGAEASGVVTEHDIVHLSHDADAVGVLAELEATGFLVTRVPPAAGQRDTARYRTHPLLRDVVRRRLSAGGVDVARAQATVARAVHLDVSRGILRQAFSRLVHAKAIGEAADLLAVDGARLVLMEEDGPAIASFVTEHTDVIEGRPDSWFAIALERWIDGDLEAAGHWIDRILTRESVADGPEAGTAVDGPLPSAVVRLWHARLGLESLDAAVLNGERALSATGTGPGSRVAHGPVLPLLLNELGIAQNWLGRLSDAEAHLTATIGSAQAQGVPALVASAMSHLAFTELMQGREHASARVATEALTLMGDANRWRAGAAPSRATATLTIAATFGPPEQAEGPGDAVIGTPVQAHDPCTAFWLRIRDARQALLSGALVEGERILSTPAPSIDPAGLPVHLRVAELMEQGLLRVVMGDAEGLGSVRRQFEDLGAAGEAQLIAGWLADLRGDRPAALSALGAAGEEPAHDQPATRALALCSEAQLLAASGRSSAALTRLEAAVAVTEARRNATPFLGWARHGTRMRTLLRRLHEVRPSSWLQEVIASTEHRGDIVATRPPARGIVVRPRSAMEAGGGAGLSSREWEVLQGLAKGATYADIAEELFVSVNTVKSHVSGLYAKLGATRRGEALAVARANGFL</sequence>
<dbReference type="Proteomes" id="UP000198832">
    <property type="component" value="Unassembled WGS sequence"/>
</dbReference>
<dbReference type="Gene3D" id="1.10.10.10">
    <property type="entry name" value="Winged helix-like DNA-binding domain superfamily/Winged helix DNA-binding domain"/>
    <property type="match status" value="1"/>
</dbReference>
<dbReference type="RefSeq" id="WP_139230091.1">
    <property type="nucleotide sequence ID" value="NZ_FOLB01000008.1"/>
</dbReference>
<proteinExistence type="predicted"/>
<dbReference type="InterPro" id="IPR016032">
    <property type="entry name" value="Sig_transdc_resp-reg_C-effctor"/>
</dbReference>
<dbReference type="PANTHER" id="PTHR44688">
    <property type="entry name" value="DNA-BINDING TRANSCRIPTIONAL ACTIVATOR DEVR_DOSR"/>
    <property type="match status" value="1"/>
</dbReference>
<dbReference type="GO" id="GO:0006355">
    <property type="term" value="P:regulation of DNA-templated transcription"/>
    <property type="evidence" value="ECO:0007669"/>
    <property type="project" value="InterPro"/>
</dbReference>
<dbReference type="SUPFAM" id="SSF46894">
    <property type="entry name" value="C-terminal effector domain of the bipartite response regulators"/>
    <property type="match status" value="1"/>
</dbReference>
<evidence type="ECO:0000313" key="6">
    <source>
        <dbReference type="EMBL" id="SFC57470.1"/>
    </source>
</evidence>